<dbReference type="EMBL" id="WAAU01000086">
    <property type="protein sequence ID" value="KAB1151405.1"/>
    <property type="molecule type" value="Genomic_DNA"/>
</dbReference>
<name>A0A7J5A4W9_9FLAO</name>
<keyword evidence="2" id="KW-0326">Glycosidase</keyword>
<comment type="caution">
    <text evidence="4">The sequence shown here is derived from an EMBL/GenBank/DDBJ whole genome shotgun (WGS) entry which is preliminary data.</text>
</comment>
<dbReference type="InterPro" id="IPR017853">
    <property type="entry name" value="GH"/>
</dbReference>
<keyword evidence="1" id="KW-0378">Hydrolase</keyword>
<accession>A0A7J5A4W9</accession>
<dbReference type="AlphaFoldDB" id="A0A7J5A4W9"/>
<dbReference type="Pfam" id="PF00704">
    <property type="entry name" value="Glyco_hydro_18"/>
    <property type="match status" value="1"/>
</dbReference>
<dbReference type="SUPFAM" id="SSF51445">
    <property type="entry name" value="(Trans)glycosidases"/>
    <property type="match status" value="1"/>
</dbReference>
<dbReference type="Gene3D" id="3.20.20.80">
    <property type="entry name" value="Glycosidases"/>
    <property type="match status" value="1"/>
</dbReference>
<dbReference type="InterPro" id="IPR051887">
    <property type="entry name" value="GH18_Domain-Containing"/>
</dbReference>
<reference evidence="4 5" key="1">
    <citation type="submission" date="2019-09" db="EMBL/GenBank/DDBJ databases">
        <authorList>
            <person name="Cao W.R."/>
        </authorList>
    </citation>
    <scope>NUCLEOTIDE SEQUENCE [LARGE SCALE GENOMIC DNA]</scope>
    <source>
        <strain evidence="5">a4</strain>
    </source>
</reference>
<sequence length="416" mass="47601">MILVYVTVVLNTKNVVVLTKLSLTKTFIYSSLLLSLLYSCNSKKDSQPFKSSKTALLSKLDSNLSEEQWDSVNATSPKVIQHKKVKRNSKYKTLGWHLYSNGTVYKNYNFDLLWALSYFSYKVNPTTGTPKNIGNWKTTAIIDSAKAHNCKVFLSVSNFGSSNNATFLSNTKAQEKLIDNLVTLLDYRKADGINIDFEGIAKKDKQLFSSFVNRISKKLKKVNPNYLITLCLYANDWHYIFDIKKINTSVDFYTLMGYDYYGNFSSKAGPISPLKNSSEFGNGLEHSIKYYLKKGVSPSKLIVGLPYYGAEWYTKSENVPSKVIKYKSSPTYSTIKRIYIDSLKIPVQFNKESASTYLSFKEHNAYRQLWFENPKSLALKYDWIKEQQLAGVGIWTLGYDHGYPELWNLLAEKFSE</sequence>
<proteinExistence type="predicted"/>
<dbReference type="PANTHER" id="PTHR46290">
    <property type="entry name" value="DI-N-ACETYLCHITOBIASE"/>
    <property type="match status" value="1"/>
</dbReference>
<evidence type="ECO:0000259" key="3">
    <source>
        <dbReference type="PROSITE" id="PS51910"/>
    </source>
</evidence>
<evidence type="ECO:0000256" key="2">
    <source>
        <dbReference type="ARBA" id="ARBA00023295"/>
    </source>
</evidence>
<dbReference type="InterPro" id="IPR029070">
    <property type="entry name" value="Chitinase_insertion_sf"/>
</dbReference>
<dbReference type="InterPro" id="IPR011583">
    <property type="entry name" value="Chitinase_II/V-like_cat"/>
</dbReference>
<dbReference type="Proteomes" id="UP000467305">
    <property type="component" value="Unassembled WGS sequence"/>
</dbReference>
<organism evidence="4 5">
    <name type="scientific">Tenacibaculum aiptasiae</name>
    <dbReference type="NCBI Taxonomy" id="426481"/>
    <lineage>
        <taxon>Bacteria</taxon>
        <taxon>Pseudomonadati</taxon>
        <taxon>Bacteroidota</taxon>
        <taxon>Flavobacteriia</taxon>
        <taxon>Flavobacteriales</taxon>
        <taxon>Flavobacteriaceae</taxon>
        <taxon>Tenacibaculum</taxon>
    </lineage>
</organism>
<dbReference type="OrthoDB" id="1185215at2"/>
<evidence type="ECO:0000313" key="5">
    <source>
        <dbReference type="Proteomes" id="UP000467305"/>
    </source>
</evidence>
<dbReference type="GO" id="GO:0008061">
    <property type="term" value="F:chitin binding"/>
    <property type="evidence" value="ECO:0007669"/>
    <property type="project" value="InterPro"/>
</dbReference>
<gene>
    <name evidence="4" type="ORF">F7018_18125</name>
</gene>
<evidence type="ECO:0000313" key="4">
    <source>
        <dbReference type="EMBL" id="KAB1151405.1"/>
    </source>
</evidence>
<keyword evidence="5" id="KW-1185">Reference proteome</keyword>
<protein>
    <recommendedName>
        <fullName evidence="3">GH18 domain-containing protein</fullName>
    </recommendedName>
</protein>
<dbReference type="SMART" id="SM00636">
    <property type="entry name" value="Glyco_18"/>
    <property type="match status" value="1"/>
</dbReference>
<feature type="domain" description="GH18" evidence="3">
    <location>
        <begin position="91"/>
        <end position="416"/>
    </location>
</feature>
<dbReference type="PROSITE" id="PS51910">
    <property type="entry name" value="GH18_2"/>
    <property type="match status" value="1"/>
</dbReference>
<evidence type="ECO:0000256" key="1">
    <source>
        <dbReference type="ARBA" id="ARBA00022801"/>
    </source>
</evidence>
<dbReference type="Gene3D" id="3.10.50.10">
    <property type="match status" value="1"/>
</dbReference>
<dbReference type="InterPro" id="IPR001223">
    <property type="entry name" value="Glyco_hydro18_cat"/>
</dbReference>
<dbReference type="GO" id="GO:0016798">
    <property type="term" value="F:hydrolase activity, acting on glycosyl bonds"/>
    <property type="evidence" value="ECO:0007669"/>
    <property type="project" value="UniProtKB-KW"/>
</dbReference>
<dbReference type="GO" id="GO:0009313">
    <property type="term" value="P:oligosaccharide catabolic process"/>
    <property type="evidence" value="ECO:0007669"/>
    <property type="project" value="TreeGrafter"/>
</dbReference>
<dbReference type="PANTHER" id="PTHR46290:SF1">
    <property type="entry name" value="DI-N-ACETYLCHITOBIASE"/>
    <property type="match status" value="1"/>
</dbReference>